<reference evidence="1 2" key="1">
    <citation type="submission" date="2023-07" db="EMBL/GenBank/DDBJ databases">
        <title>Genomic Encyclopedia of Type Strains, Phase IV (KMG-IV): sequencing the most valuable type-strain genomes for metagenomic binning, comparative biology and taxonomic classification.</title>
        <authorList>
            <person name="Goeker M."/>
        </authorList>
    </citation>
    <scope>NUCLEOTIDE SEQUENCE [LARGE SCALE GENOMIC DNA]</scope>
    <source>
        <strain evidence="1 2">DSM 19598</strain>
    </source>
</reference>
<dbReference type="Proteomes" id="UP001242313">
    <property type="component" value="Unassembled WGS sequence"/>
</dbReference>
<accession>A0ABU0FUN0</accession>
<organism evidence="1 2">
    <name type="scientific">Mesobacillus stamsii</name>
    <dbReference type="NCBI Taxonomy" id="225347"/>
    <lineage>
        <taxon>Bacteria</taxon>
        <taxon>Bacillati</taxon>
        <taxon>Bacillota</taxon>
        <taxon>Bacilli</taxon>
        <taxon>Bacillales</taxon>
        <taxon>Bacillaceae</taxon>
        <taxon>Mesobacillus</taxon>
    </lineage>
</organism>
<dbReference type="Gene3D" id="3.40.50.720">
    <property type="entry name" value="NAD(P)-binding Rossmann-like Domain"/>
    <property type="match status" value="1"/>
</dbReference>
<dbReference type="InterPro" id="IPR036291">
    <property type="entry name" value="NAD(P)-bd_dom_sf"/>
</dbReference>
<dbReference type="SUPFAM" id="SSF51735">
    <property type="entry name" value="NAD(P)-binding Rossmann-fold domains"/>
    <property type="match status" value="1"/>
</dbReference>
<gene>
    <name evidence="1" type="ORF">J2S25_001834</name>
</gene>
<proteinExistence type="predicted"/>
<keyword evidence="2" id="KW-1185">Reference proteome</keyword>
<dbReference type="EMBL" id="JAUSUN010000008">
    <property type="protein sequence ID" value="MDQ0413630.1"/>
    <property type="molecule type" value="Genomic_DNA"/>
</dbReference>
<name>A0ABU0FUN0_9BACI</name>
<evidence type="ECO:0000313" key="2">
    <source>
        <dbReference type="Proteomes" id="UP001242313"/>
    </source>
</evidence>
<evidence type="ECO:0000313" key="1">
    <source>
        <dbReference type="EMBL" id="MDQ0413630.1"/>
    </source>
</evidence>
<comment type="caution">
    <text evidence="1">The sequence shown here is derived from an EMBL/GenBank/DDBJ whole genome shotgun (WGS) entry which is preliminary data.</text>
</comment>
<protein>
    <submittedName>
        <fullName evidence="1">Nucleoside-diphosphate-sugar epimerase</fullName>
    </submittedName>
</protein>
<dbReference type="RefSeq" id="WP_307191728.1">
    <property type="nucleotide sequence ID" value="NZ_JAUSUN010000008.1"/>
</dbReference>
<sequence>MERAMIVGVYDFIGYSLCRHLLDMGIEVTGVHPIGEQDHDYTEEKRLEIGRNANFSEISLIEWQGIEEVDFVFVTLFELFLEQNRTEKGLEEVFAILQSKHCTKQRTALLLPAFFAQENAKLETTSVKLAQFLDNAKSSVLVIYLPTIYGPWQPENCFFQKTMNHPSREKEAVLGIDPLEWTEDCLYIDDTVNCIRKMAESGEQGQFMLASGEPDKWQECARKLLGKHPSIPVTRGELVKIRRGINVKKLKKNEDVHTGLDKQREQYSRILASRVRSDFP</sequence>